<dbReference type="InterPro" id="IPR004305">
    <property type="entry name" value="Thiaminase-2/PQQC"/>
</dbReference>
<dbReference type="AlphaFoldDB" id="A0A1H1NNL2"/>
<dbReference type="CDD" id="cd19365">
    <property type="entry name" value="TenA_C-like"/>
    <property type="match status" value="1"/>
</dbReference>
<accession>A0A1H1NNL2</accession>
<dbReference type="OrthoDB" id="34166at2"/>
<keyword evidence="4" id="KW-1185">Reference proteome</keyword>
<comment type="pathway">
    <text evidence="1">Cofactor biosynthesis; thiamine diphosphate biosynthesis.</text>
</comment>
<evidence type="ECO:0000313" key="3">
    <source>
        <dbReference type="EMBL" id="SDS00558.1"/>
    </source>
</evidence>
<protein>
    <submittedName>
        <fullName evidence="3">Thiaminase /4-amino-5-aminomethyl-2-methylpyrimidine deaminase</fullName>
    </submittedName>
</protein>
<gene>
    <name evidence="3" type="ORF">SAMN04489812_0586</name>
</gene>
<dbReference type="GO" id="GO:0005829">
    <property type="term" value="C:cytosol"/>
    <property type="evidence" value="ECO:0007669"/>
    <property type="project" value="TreeGrafter"/>
</dbReference>
<dbReference type="Pfam" id="PF03070">
    <property type="entry name" value="TENA_THI-4"/>
    <property type="match status" value="1"/>
</dbReference>
<dbReference type="PANTHER" id="PTHR43198:SF2">
    <property type="entry name" value="SI:CH1073-67J19.1-RELATED"/>
    <property type="match status" value="1"/>
</dbReference>
<dbReference type="InterPro" id="IPR016084">
    <property type="entry name" value="Haem_Oase-like_multi-hlx"/>
</dbReference>
<feature type="domain" description="Thiaminase-2/PQQC" evidence="2">
    <location>
        <begin position="23"/>
        <end position="244"/>
    </location>
</feature>
<proteinExistence type="predicted"/>
<evidence type="ECO:0000259" key="2">
    <source>
        <dbReference type="Pfam" id="PF03070"/>
    </source>
</evidence>
<evidence type="ECO:0000313" key="4">
    <source>
        <dbReference type="Proteomes" id="UP000199103"/>
    </source>
</evidence>
<organism evidence="3 4">
    <name type="scientific">Microlunatus soli</name>
    <dbReference type="NCBI Taxonomy" id="630515"/>
    <lineage>
        <taxon>Bacteria</taxon>
        <taxon>Bacillati</taxon>
        <taxon>Actinomycetota</taxon>
        <taxon>Actinomycetes</taxon>
        <taxon>Propionibacteriales</taxon>
        <taxon>Propionibacteriaceae</taxon>
        <taxon>Microlunatus</taxon>
    </lineage>
</organism>
<dbReference type="PANTHER" id="PTHR43198">
    <property type="entry name" value="BIFUNCTIONAL TH2 PROTEIN"/>
    <property type="match status" value="1"/>
</dbReference>
<dbReference type="RefSeq" id="WP_091519585.1">
    <property type="nucleotide sequence ID" value="NZ_LT629772.1"/>
</dbReference>
<reference evidence="3 4" key="1">
    <citation type="submission" date="2016-10" db="EMBL/GenBank/DDBJ databases">
        <authorList>
            <person name="de Groot N.N."/>
        </authorList>
    </citation>
    <scope>NUCLEOTIDE SEQUENCE [LARGE SCALE GENOMIC DNA]</scope>
    <source>
        <strain evidence="3 4">DSM 21800</strain>
    </source>
</reference>
<dbReference type="STRING" id="630515.SAMN04489812_0586"/>
<dbReference type="Proteomes" id="UP000199103">
    <property type="component" value="Chromosome I"/>
</dbReference>
<name>A0A1H1NNL2_9ACTN</name>
<sequence>MSLTQQTSAPTGSPTGGFSEDAWQSVGAWFTAITSHPFLTALADGSLPEQVFCRYLIDDAHYLNGYSAALATLSARSDDLDGRVMLARSAASAIEAERSLHRGYLLPRGIDPDAAGAPEPSPTCVGYVEGLRSAAALQPLGVGMAAVLPCFRVYAEVGCWIVNKTDLAGPAVRTSERVDERSDDHPYRDWIGAYSDPAFAEAVRAAEAYTDLLADRAGPTVREAMADAYRRATRWEWMFWNAAWVGESWPTPGTVAQPRSAAEINSR</sequence>
<evidence type="ECO:0000256" key="1">
    <source>
        <dbReference type="ARBA" id="ARBA00004948"/>
    </source>
</evidence>
<dbReference type="EMBL" id="LT629772">
    <property type="protein sequence ID" value="SDS00558.1"/>
    <property type="molecule type" value="Genomic_DNA"/>
</dbReference>
<dbReference type="InterPro" id="IPR050967">
    <property type="entry name" value="Thiamine_Salvage_TenA"/>
</dbReference>
<dbReference type="SUPFAM" id="SSF48613">
    <property type="entry name" value="Heme oxygenase-like"/>
    <property type="match status" value="1"/>
</dbReference>
<dbReference type="Gene3D" id="1.20.910.10">
    <property type="entry name" value="Heme oxygenase-like"/>
    <property type="match status" value="1"/>
</dbReference>